<protein>
    <recommendedName>
        <fullName evidence="1">Glyoxalase-like domain-containing protein</fullName>
    </recommendedName>
</protein>
<dbReference type="PANTHER" id="PTHR35908">
    <property type="entry name" value="HYPOTHETICAL FUSION PROTEIN"/>
    <property type="match status" value="1"/>
</dbReference>
<keyword evidence="3" id="KW-1185">Reference proteome</keyword>
<gene>
    <name evidence="2" type="ORF">FB381_2904</name>
</gene>
<dbReference type="Pfam" id="PF18029">
    <property type="entry name" value="Glyoxalase_6"/>
    <property type="match status" value="1"/>
</dbReference>
<dbReference type="SUPFAM" id="SSF54593">
    <property type="entry name" value="Glyoxalase/Bleomycin resistance protein/Dihydroxybiphenyl dioxygenase"/>
    <property type="match status" value="1"/>
</dbReference>
<dbReference type="PANTHER" id="PTHR35908:SF1">
    <property type="entry name" value="CONSERVED PROTEIN"/>
    <property type="match status" value="1"/>
</dbReference>
<dbReference type="Gene3D" id="3.10.180.10">
    <property type="entry name" value="2,3-Dihydroxybiphenyl 1,2-Dioxygenase, domain 1"/>
    <property type="match status" value="1"/>
</dbReference>
<dbReference type="EMBL" id="VFOV01000001">
    <property type="protein sequence ID" value="TQL69003.1"/>
    <property type="molecule type" value="Genomic_DNA"/>
</dbReference>
<sequence length="149" mass="16283">MAANSLDESAATGFDVGMTLFVSHTTIDCHDAYALSEWWKALLGYVDVEGDPNLPGHEECMILDPETGHRLLFIEVPDAELPAKRIHLDLRPRSGTRDEEVERLLGLGATQVADHRGKYGPGTGWVIFADPEGNQLCVLRSEAEVAAQV</sequence>
<dbReference type="InterPro" id="IPR041581">
    <property type="entry name" value="Glyoxalase_6"/>
</dbReference>
<comment type="caution">
    <text evidence="2">The sequence shown here is derived from an EMBL/GenBank/DDBJ whole genome shotgun (WGS) entry which is preliminary data.</text>
</comment>
<dbReference type="CDD" id="cd06587">
    <property type="entry name" value="VOC"/>
    <property type="match status" value="1"/>
</dbReference>
<reference evidence="2 3" key="1">
    <citation type="submission" date="2019-06" db="EMBL/GenBank/DDBJ databases">
        <title>Sequencing the genomes of 1000 actinobacteria strains.</title>
        <authorList>
            <person name="Klenk H.-P."/>
        </authorList>
    </citation>
    <scope>NUCLEOTIDE SEQUENCE [LARGE SCALE GENOMIC DNA]</scope>
    <source>
        <strain evidence="2 3">DSM 25218</strain>
    </source>
</reference>
<dbReference type="AlphaFoldDB" id="A0A543A8S3"/>
<dbReference type="Proteomes" id="UP000320209">
    <property type="component" value="Unassembled WGS sequence"/>
</dbReference>
<evidence type="ECO:0000313" key="3">
    <source>
        <dbReference type="Proteomes" id="UP000320209"/>
    </source>
</evidence>
<dbReference type="InterPro" id="IPR029068">
    <property type="entry name" value="Glyas_Bleomycin-R_OHBP_Dase"/>
</dbReference>
<name>A0A543A8S3_9ACTN</name>
<feature type="domain" description="Glyoxalase-like" evidence="1">
    <location>
        <begin position="25"/>
        <end position="139"/>
    </location>
</feature>
<accession>A0A543A8S3</accession>
<evidence type="ECO:0000313" key="2">
    <source>
        <dbReference type="EMBL" id="TQL69003.1"/>
    </source>
</evidence>
<proteinExistence type="predicted"/>
<organism evidence="2 3">
    <name type="scientific">Nocardioides albertanoniae</name>
    <dbReference type="NCBI Taxonomy" id="1175486"/>
    <lineage>
        <taxon>Bacteria</taxon>
        <taxon>Bacillati</taxon>
        <taxon>Actinomycetota</taxon>
        <taxon>Actinomycetes</taxon>
        <taxon>Propionibacteriales</taxon>
        <taxon>Nocardioidaceae</taxon>
        <taxon>Nocardioides</taxon>
    </lineage>
</organism>
<evidence type="ECO:0000259" key="1">
    <source>
        <dbReference type="Pfam" id="PF18029"/>
    </source>
</evidence>